<evidence type="ECO:0000256" key="1">
    <source>
        <dbReference type="ARBA" id="ARBA00022737"/>
    </source>
</evidence>
<dbReference type="InterPro" id="IPR011990">
    <property type="entry name" value="TPR-like_helical_dom_sf"/>
</dbReference>
<organism evidence="5 6">
    <name type="scientific">Eptatretus burgeri</name>
    <name type="common">Inshore hagfish</name>
    <dbReference type="NCBI Taxonomy" id="7764"/>
    <lineage>
        <taxon>Eukaryota</taxon>
        <taxon>Metazoa</taxon>
        <taxon>Chordata</taxon>
        <taxon>Craniata</taxon>
        <taxon>Vertebrata</taxon>
        <taxon>Cyclostomata</taxon>
        <taxon>Myxini</taxon>
        <taxon>Myxiniformes</taxon>
        <taxon>Myxinidae</taxon>
        <taxon>Eptatretinae</taxon>
        <taxon>Eptatretus</taxon>
    </lineage>
</organism>
<dbReference type="GO" id="GO:0006401">
    <property type="term" value="P:RNA catabolic process"/>
    <property type="evidence" value="ECO:0007669"/>
    <property type="project" value="InterPro"/>
</dbReference>
<feature type="repeat" description="TPR" evidence="3">
    <location>
        <begin position="40"/>
        <end position="73"/>
    </location>
</feature>
<keyword evidence="4" id="KW-0812">Transmembrane</keyword>
<accession>A0A8C4QQK3</accession>
<dbReference type="Pfam" id="PF13432">
    <property type="entry name" value="TPR_16"/>
    <property type="match status" value="1"/>
</dbReference>
<dbReference type="Pfam" id="PF14559">
    <property type="entry name" value="TPR_19"/>
    <property type="match status" value="1"/>
</dbReference>
<dbReference type="PANTHER" id="PTHR15704:SF7">
    <property type="entry name" value="SUPERKILLER COMPLEX PROTEIN 3"/>
    <property type="match status" value="1"/>
</dbReference>
<dbReference type="PANTHER" id="PTHR15704">
    <property type="entry name" value="SUPERKILLER 3 PROTEIN-RELATED"/>
    <property type="match status" value="1"/>
</dbReference>
<dbReference type="Ensembl" id="ENSEBUT00000018858.1">
    <property type="protein sequence ID" value="ENSEBUP00000018282.1"/>
    <property type="gene ID" value="ENSEBUG00000011203.1"/>
</dbReference>
<keyword evidence="1" id="KW-0677">Repeat</keyword>
<dbReference type="GeneTree" id="ENSGT00390000016407"/>
<dbReference type="Ensembl" id="ENSEBUT00000018574.1">
    <property type="protein sequence ID" value="ENSEBUP00000017997.1"/>
    <property type="gene ID" value="ENSEBUG00000011203.1"/>
</dbReference>
<dbReference type="SMART" id="SM00028">
    <property type="entry name" value="TPR"/>
    <property type="match status" value="10"/>
</dbReference>
<dbReference type="InterPro" id="IPR019734">
    <property type="entry name" value="TPR_rpt"/>
</dbReference>
<feature type="transmembrane region" description="Helical" evidence="4">
    <location>
        <begin position="1639"/>
        <end position="1658"/>
    </location>
</feature>
<keyword evidence="4" id="KW-0472">Membrane</keyword>
<name>A0A8C4QQK3_EPTBU</name>
<feature type="repeat" description="TPR" evidence="3">
    <location>
        <begin position="881"/>
        <end position="914"/>
    </location>
</feature>
<evidence type="ECO:0000256" key="2">
    <source>
        <dbReference type="ARBA" id="ARBA00022803"/>
    </source>
</evidence>
<evidence type="ECO:0000313" key="6">
    <source>
        <dbReference type="Proteomes" id="UP000694388"/>
    </source>
</evidence>
<proteinExistence type="predicted"/>
<dbReference type="InterPro" id="IPR039226">
    <property type="entry name" value="Ski3/TTC37"/>
</dbReference>
<dbReference type="PROSITE" id="PS50005">
    <property type="entry name" value="TPR"/>
    <property type="match status" value="4"/>
</dbReference>
<evidence type="ECO:0000256" key="3">
    <source>
        <dbReference type="PROSITE-ProRule" id="PRU00339"/>
    </source>
</evidence>
<keyword evidence="6" id="KW-1185">Reference proteome</keyword>
<feature type="repeat" description="TPR" evidence="3">
    <location>
        <begin position="570"/>
        <end position="603"/>
    </location>
</feature>
<dbReference type="SUPFAM" id="SSF48452">
    <property type="entry name" value="TPR-like"/>
    <property type="match status" value="6"/>
</dbReference>
<evidence type="ECO:0000313" key="5">
    <source>
        <dbReference type="Ensembl" id="ENSEBUP00000017997.1"/>
    </source>
</evidence>
<evidence type="ECO:0000256" key="4">
    <source>
        <dbReference type="SAM" id="Phobius"/>
    </source>
</evidence>
<sequence>MGSKEIKVSLKAARESIKNKDFKEALKHCKAVLQLDKTNYTAWVFVGLAAAETEQPQKAHEAYKKASEIEPGQLLAWQGLANLYEKVDQPSFHEALPEIYERLLSLLSQSGDHNKWAEVCRKLAEHHQKQNKHDEAAKIWQRLVTWKREEAGMSPEELTELMQKLVACLLAEKGTPSSENQAVLEEVFEELIELGSKVGAEEHEKTLTEYIHFLSKVISHEEKLRKVCSTMSSTFPQNPTPLEALSALHIMAGDGGKEAVNCFTQLDALVPGHSLAVLGSGMAKLRAGAAAEAKSLLSKGVDQLSGTPALAGRVLLAEALLRSYDFEGCLVCTAKGLLQLNKDMTSGCDNETFRNKLLRHRARALMRHPNESYHAEAISVYTELLNIFPDDLELSVDMGFAYLANGEVEKARELLLSLREHSIEAPSIDALDGWISFTEGNLVQAEQRLIRATTCAPENGHFLDLMGRVYWAMGDAGRSDKNKAFTHFLKAARLEPCNGGAFKHLGLYYRDVAKEMVRARGCFRKAFELCPWDETAGADAVDACVALGDDDSALQILTSVTNQVAAGTAKWAWLRLGLYHLRQSSHTKAVMCLQAALRADPQDAIAWECLGEAYLSRGSYTAASKAFTRAAQLQPSGSLYGRLQAAYIRQALGQLREAEEAYLGLTKEHPLYVPAFKGLAECNLSLLRASLKAFLDLRAMDHAEKALLALGSAISIRPDLCCLWKLAGDVCSTIHVVHGRNVTMAVPTILLTQSDGKDSDTRILDKQEMLALGARCYGKALRILPDSSSLWHDLGLIYYRQAEYHRRSQQGGTNLGSSSSNNISELLDRALQSLKKAVMISNNNHQHWNALGIVAACPDVGNYALAQHAFIKSIQAEQNNVVAWTNLGALYLNKRNIELAHETFKVAQSVEPSYVACWIGQALIAENVGSEEAMDLFRHSTELALHIEGAKGYAHWVCTMLQDKSNRSSELYRFNIVRMNAVVAAHLAISGCTVRLPDEPVSLTMLGYLSEHMSLNHQAAKAYGRVVEIFEQAGTDQKKLNASLQHYGRTLRAVGRYEESEKAFRLISPLEHFDEITGLALTLTFLDHLQESYEAFERALTLATTERDRALVLIALALVEYRRGNHDDAKTLLFKCSLLTEPCADALYALCALGLTTADSTLASAALSELLKLQSRSQSMRASSRPKGGHVDSKDCAPEAIALLVVALAALGDQGKVPLRQVVKSIHRDPGLASLWELLARVIPIFSPSKAQGGIVAAKVAMALDAGRAKAAPMLAAVNSLAKGTRNAGWLRLSQQAAHLYPDDPSSWACLLASCHGAGIWAQVESGTGSRAVQDCSASLYEVLKTAVTQQDGKTQWLRALPKWGLGQAVASMLQSCDTNRAAKLCKEEMAVSQEAETSFLGAMTEHLVAKQDATASHGSLTGMKKALGQEPGFVYAWQALAEIYRCEGKVLATEFCYRQALQKASQNRDRHSKIGILLRLAHLAVSLLQADNSDKRWPPLAQEALTEALRVVPQCPLALLLRSLLLFSTNRGARQTRIALERVVYRTSKGTMASVARGYLLRHLVLKDDEQLLKVFYVDMLFSFPTHNFCKSSYTLYNDPCVETANSQSDPYPIWFCCHLATWQRMLIIVTTCQSDPFLLRYMFGFAFAIFSFLQVMNISPNRYCGRIFVTVKTRGWKICIAD</sequence>
<protein>
    <submittedName>
        <fullName evidence="5">Tetratricopeptide repeat domain 37</fullName>
    </submittedName>
</protein>
<keyword evidence="4" id="KW-1133">Transmembrane helix</keyword>
<dbReference type="Proteomes" id="UP000694388">
    <property type="component" value="Unplaced"/>
</dbReference>
<keyword evidence="2 3" id="KW-0802">TPR repeat</keyword>
<dbReference type="GO" id="GO:0055087">
    <property type="term" value="C:Ski complex"/>
    <property type="evidence" value="ECO:0007669"/>
    <property type="project" value="InterPro"/>
</dbReference>
<dbReference type="Gene3D" id="1.25.40.10">
    <property type="entry name" value="Tetratricopeptide repeat domain"/>
    <property type="match status" value="7"/>
</dbReference>
<reference evidence="5" key="1">
    <citation type="submission" date="2025-05" db="UniProtKB">
        <authorList>
            <consortium name="Ensembl"/>
        </authorList>
    </citation>
    <scope>IDENTIFICATION</scope>
</reference>
<feature type="repeat" description="TPR" evidence="3">
    <location>
        <begin position="604"/>
        <end position="637"/>
    </location>
</feature>